<dbReference type="InterPro" id="IPR046357">
    <property type="entry name" value="PPIase_dom_sf"/>
</dbReference>
<name>A0A2Z3GVM3_9BACT</name>
<dbReference type="InterPro" id="IPR050245">
    <property type="entry name" value="PrsA_foldase"/>
</dbReference>
<feature type="chain" id="PRO_5016421007" evidence="2">
    <location>
        <begin position="27"/>
        <end position="800"/>
    </location>
</feature>
<dbReference type="SUPFAM" id="SSF54534">
    <property type="entry name" value="FKBP-like"/>
    <property type="match status" value="2"/>
</dbReference>
<dbReference type="GO" id="GO:0003755">
    <property type="term" value="F:peptidyl-prolyl cis-trans isomerase activity"/>
    <property type="evidence" value="ECO:0007669"/>
    <property type="project" value="UniProtKB-KW"/>
</dbReference>
<evidence type="ECO:0000256" key="1">
    <source>
        <dbReference type="PROSITE-ProRule" id="PRU00278"/>
    </source>
</evidence>
<evidence type="ECO:0000256" key="2">
    <source>
        <dbReference type="SAM" id="SignalP"/>
    </source>
</evidence>
<dbReference type="OrthoDB" id="14196at2"/>
<dbReference type="EMBL" id="CP029145">
    <property type="protein sequence ID" value="AWM33474.1"/>
    <property type="molecule type" value="Genomic_DNA"/>
</dbReference>
<dbReference type="Pfam" id="PF00639">
    <property type="entry name" value="Rotamase"/>
    <property type="match status" value="1"/>
</dbReference>
<feature type="domain" description="PpiC" evidence="3">
    <location>
        <begin position="241"/>
        <end position="344"/>
    </location>
</feature>
<proteinExistence type="predicted"/>
<dbReference type="InterPro" id="IPR023058">
    <property type="entry name" value="PPIase_PpiC_CS"/>
</dbReference>
<dbReference type="PANTHER" id="PTHR47245">
    <property type="entry name" value="PEPTIDYLPROLYL ISOMERASE"/>
    <property type="match status" value="1"/>
</dbReference>
<organism evidence="4 5">
    <name type="scientific">Hymenobacter nivis</name>
    <dbReference type="NCBI Taxonomy" id="1850093"/>
    <lineage>
        <taxon>Bacteria</taxon>
        <taxon>Pseudomonadati</taxon>
        <taxon>Bacteroidota</taxon>
        <taxon>Cytophagia</taxon>
        <taxon>Cytophagales</taxon>
        <taxon>Hymenobacteraceae</taxon>
        <taxon>Hymenobacter</taxon>
    </lineage>
</organism>
<dbReference type="Gene3D" id="3.30.1330.60">
    <property type="entry name" value="OmpA-like domain"/>
    <property type="match status" value="1"/>
</dbReference>
<keyword evidence="2" id="KW-0732">Signal</keyword>
<dbReference type="Gene3D" id="3.10.50.40">
    <property type="match status" value="2"/>
</dbReference>
<dbReference type="Proteomes" id="UP000245999">
    <property type="component" value="Chromosome"/>
</dbReference>
<dbReference type="KEGG" id="hnv:DDQ68_12165"/>
<keyword evidence="1" id="KW-0697">Rotamase</keyword>
<evidence type="ECO:0000313" key="4">
    <source>
        <dbReference type="EMBL" id="AWM33474.1"/>
    </source>
</evidence>
<feature type="signal peptide" evidence="2">
    <location>
        <begin position="1"/>
        <end position="26"/>
    </location>
</feature>
<protein>
    <submittedName>
        <fullName evidence="4">Peptidylprolyl isomerase</fullName>
    </submittedName>
</protein>
<dbReference type="InterPro" id="IPR000297">
    <property type="entry name" value="PPIase_PpiC"/>
</dbReference>
<dbReference type="PROSITE" id="PS51257">
    <property type="entry name" value="PROKAR_LIPOPROTEIN"/>
    <property type="match status" value="1"/>
</dbReference>
<accession>A0A2Z3GVM3</accession>
<dbReference type="RefSeq" id="WP_109656551.1">
    <property type="nucleotide sequence ID" value="NZ_CP029145.1"/>
</dbReference>
<sequence>MHIRFLHVGAAAVLFLAGCQATKPQAAGPSQPMATGPAVETLGPVAVPTSEFAYVYRKNNGTAADYGTRASVAEYLDLYTNFRLKVLEAERRGLDTTQAFKRELEGYRQQLAQPYLTEKSVTDQLVREAYDRMGQEVSAAHILIRVGPDAAPADTLAAYQKVMALRQQVVGGADFGALARQQSEDPSAKENGGSLGYFTALQMVYPFETAAYKTPVGQVSAPIRTRFGYHLIKVNDRRAAQGEIKVAHLMVRVNARAPAADSLTAKKKIDELYARLRKGESWDKLVAQFSEDAGSAANGGELPPFGTGRMIPSFEATAFRLQKPGDIAPPVQTPYGWHIIKLLERQPVPAFATMETTLKNKVAKDSRAELNRAAFLKRIRQEDQFLEIPAAKTQALARADSSLIAGRFKYTAPAAPADAKRKKANAADNLVLFTIEQQPYYVRDFLQYVAQNQRPRPGAQPAFVMEQLYDQYVDQRLTDFEKNSLDTKYEDYRMLAKEYRDGILLFQLMDEKVWSKAIEDSVGLKKFFAANQEKYQWGPRAQATVVSAATPALRKEVMQYFQIIPPSATRQTSRGSVTAGMTETVMPTSKGIPATVRFRPGTATLLPASTAALDGVTRQMANDTTLRVDLSAQVKTRAAAVLGGQRVAAVQTYLLEKGAPAKRLDYNTTIGSKQSKLPASADALYLSGYTHDPAAIEQHFNTKNPLAVQIQQKAFQKGDSKAADQFLTSAPGSYTTQFDGRYYAVMVARQLPAGPKVLADARGQATSDYQNFLEKEWIAQLRQQYPVQVNQPEVDKLITK</sequence>
<dbReference type="PROSITE" id="PS50198">
    <property type="entry name" value="PPIC_PPIASE_2"/>
    <property type="match status" value="2"/>
</dbReference>
<reference evidence="5" key="1">
    <citation type="submission" date="2018-04" db="EMBL/GenBank/DDBJ databases">
        <title>Complete genome of Antarctic heterotrophic bacterium Hymenobacter nivis.</title>
        <authorList>
            <person name="Terashima M."/>
        </authorList>
    </citation>
    <scope>NUCLEOTIDE SEQUENCE [LARGE SCALE GENOMIC DNA]</scope>
    <source>
        <strain evidence="5">NBRC 111535</strain>
    </source>
</reference>
<feature type="domain" description="PpiC" evidence="3">
    <location>
        <begin position="134"/>
        <end position="236"/>
    </location>
</feature>
<gene>
    <name evidence="4" type="ORF">DDQ68_12165</name>
</gene>
<keyword evidence="1 4" id="KW-0413">Isomerase</keyword>
<dbReference type="PANTHER" id="PTHR47245:SF2">
    <property type="entry name" value="PEPTIDYL-PROLYL CIS-TRANS ISOMERASE HP_0175-RELATED"/>
    <property type="match status" value="1"/>
</dbReference>
<evidence type="ECO:0000259" key="3">
    <source>
        <dbReference type="PROSITE" id="PS50198"/>
    </source>
</evidence>
<dbReference type="AlphaFoldDB" id="A0A2Z3GVM3"/>
<dbReference type="Pfam" id="PF13616">
    <property type="entry name" value="Rotamase_3"/>
    <property type="match status" value="1"/>
</dbReference>
<keyword evidence="5" id="KW-1185">Reference proteome</keyword>
<evidence type="ECO:0000313" key="5">
    <source>
        <dbReference type="Proteomes" id="UP000245999"/>
    </source>
</evidence>
<dbReference type="PROSITE" id="PS01096">
    <property type="entry name" value="PPIC_PPIASE_1"/>
    <property type="match status" value="1"/>
</dbReference>
<dbReference type="InterPro" id="IPR036737">
    <property type="entry name" value="OmpA-like_sf"/>
</dbReference>